<dbReference type="Gene3D" id="1.20.144.10">
    <property type="entry name" value="Phosphatidic acid phosphatase type 2/haloperoxidase"/>
    <property type="match status" value="2"/>
</dbReference>
<proteinExistence type="predicted"/>
<feature type="transmembrane region" description="Helical" evidence="7">
    <location>
        <begin position="74"/>
        <end position="100"/>
    </location>
</feature>
<comment type="subcellular location">
    <subcellularLocation>
        <location evidence="1">Cell membrane</location>
        <topology evidence="1">Multi-pass membrane protein</topology>
    </subcellularLocation>
</comment>
<accession>A0A2M8L540</accession>
<feature type="transmembrane region" description="Helical" evidence="7">
    <location>
        <begin position="204"/>
        <end position="225"/>
    </location>
</feature>
<dbReference type="CDD" id="cd03392">
    <property type="entry name" value="PAP2_like_2"/>
    <property type="match status" value="1"/>
</dbReference>
<keyword evidence="5 7" id="KW-1133">Transmembrane helix</keyword>
<feature type="transmembrane region" description="Helical" evidence="7">
    <location>
        <begin position="107"/>
        <end position="128"/>
    </location>
</feature>
<evidence type="ECO:0000256" key="3">
    <source>
        <dbReference type="ARBA" id="ARBA00022692"/>
    </source>
</evidence>
<dbReference type="SMART" id="SM00014">
    <property type="entry name" value="acidPPc"/>
    <property type="match status" value="1"/>
</dbReference>
<evidence type="ECO:0000259" key="8">
    <source>
        <dbReference type="SMART" id="SM00014"/>
    </source>
</evidence>
<keyword evidence="6 7" id="KW-0472">Membrane</keyword>
<feature type="domain" description="Phosphatidic acid phosphatase type 2/haloperoxidase" evidence="8">
    <location>
        <begin position="106"/>
        <end position="219"/>
    </location>
</feature>
<dbReference type="SUPFAM" id="SSF48317">
    <property type="entry name" value="Acid phosphatase/Vanadium-dependent haloperoxidase"/>
    <property type="match status" value="1"/>
</dbReference>
<comment type="caution">
    <text evidence="9">The sequence shown here is derived from an EMBL/GenBank/DDBJ whole genome shotgun (WGS) entry which is preliminary data.</text>
</comment>
<keyword evidence="3 7" id="KW-0812">Transmembrane</keyword>
<evidence type="ECO:0000256" key="2">
    <source>
        <dbReference type="ARBA" id="ARBA00022475"/>
    </source>
</evidence>
<name>A0A2M8L540_9BACT</name>
<dbReference type="AlphaFoldDB" id="A0A2M8L540"/>
<evidence type="ECO:0000256" key="1">
    <source>
        <dbReference type="ARBA" id="ARBA00004651"/>
    </source>
</evidence>
<dbReference type="InterPro" id="IPR036938">
    <property type="entry name" value="PAP2/HPO_sf"/>
</dbReference>
<keyword evidence="4" id="KW-0378">Hydrolase</keyword>
<evidence type="ECO:0000256" key="7">
    <source>
        <dbReference type="SAM" id="Phobius"/>
    </source>
</evidence>
<dbReference type="Pfam" id="PF01569">
    <property type="entry name" value="PAP2"/>
    <property type="match status" value="1"/>
</dbReference>
<sequence length="226" mass="26151">MKIKDWFLLEKQDLDKRIRTYPRFRILLLSATILGFFVSIFWLWQKIFSPEIKLFDEWAVNFISQFRTPFLMKYFSLITHLGSGFFIIAAFLALATLLMIRKRKRAAIAALFSLAGSAALIFFLKDFFGRPRPFGCLAPDDCLSFPSGHATLAFYFYGLLDYLIFRFLPVSLKKFLIISFLIVILIILIALSRLFLGFHYSSDLLAGFFLGGSWLLLAIFLIDVLY</sequence>
<organism evidence="9 10">
    <name type="scientific">Candidatus Shapirobacteria bacterium CG10_big_fil_rev_8_21_14_0_10_38_14</name>
    <dbReference type="NCBI Taxonomy" id="1974483"/>
    <lineage>
        <taxon>Bacteria</taxon>
        <taxon>Candidatus Shapironibacteriota</taxon>
    </lineage>
</organism>
<dbReference type="PANTHER" id="PTHR14969:SF62">
    <property type="entry name" value="DECAPRENYLPHOSPHORYL-5-PHOSPHORIBOSE PHOSPHATASE RV3807C-RELATED"/>
    <property type="match status" value="1"/>
</dbReference>
<evidence type="ECO:0000313" key="10">
    <source>
        <dbReference type="Proteomes" id="UP000229500"/>
    </source>
</evidence>
<dbReference type="GO" id="GO:0005886">
    <property type="term" value="C:plasma membrane"/>
    <property type="evidence" value="ECO:0007669"/>
    <property type="project" value="UniProtKB-SubCell"/>
</dbReference>
<dbReference type="EMBL" id="PFEL01000095">
    <property type="protein sequence ID" value="PJE68907.1"/>
    <property type="molecule type" value="Genomic_DNA"/>
</dbReference>
<evidence type="ECO:0000256" key="6">
    <source>
        <dbReference type="ARBA" id="ARBA00023136"/>
    </source>
</evidence>
<feature type="transmembrane region" description="Helical" evidence="7">
    <location>
        <begin position="148"/>
        <end position="168"/>
    </location>
</feature>
<keyword evidence="2" id="KW-1003">Cell membrane</keyword>
<feature type="transmembrane region" description="Helical" evidence="7">
    <location>
        <begin position="175"/>
        <end position="198"/>
    </location>
</feature>
<reference evidence="10" key="1">
    <citation type="submission" date="2017-09" db="EMBL/GenBank/DDBJ databases">
        <title>Depth-based differentiation of microbial function through sediment-hosted aquifers and enrichment of novel symbionts in the deep terrestrial subsurface.</title>
        <authorList>
            <person name="Probst A.J."/>
            <person name="Ladd B."/>
            <person name="Jarett J.K."/>
            <person name="Geller-Mcgrath D.E."/>
            <person name="Sieber C.M.K."/>
            <person name="Emerson J.B."/>
            <person name="Anantharaman K."/>
            <person name="Thomas B.C."/>
            <person name="Malmstrom R."/>
            <person name="Stieglmeier M."/>
            <person name="Klingl A."/>
            <person name="Woyke T."/>
            <person name="Ryan C.M."/>
            <person name="Banfield J.F."/>
        </authorList>
    </citation>
    <scope>NUCLEOTIDE SEQUENCE [LARGE SCALE GENOMIC DNA]</scope>
</reference>
<dbReference type="Proteomes" id="UP000229500">
    <property type="component" value="Unassembled WGS sequence"/>
</dbReference>
<protein>
    <recommendedName>
        <fullName evidence="8">Phosphatidic acid phosphatase type 2/haloperoxidase domain-containing protein</fullName>
    </recommendedName>
</protein>
<evidence type="ECO:0000256" key="4">
    <source>
        <dbReference type="ARBA" id="ARBA00022801"/>
    </source>
</evidence>
<evidence type="ECO:0000256" key="5">
    <source>
        <dbReference type="ARBA" id="ARBA00022989"/>
    </source>
</evidence>
<feature type="transmembrane region" description="Helical" evidence="7">
    <location>
        <begin position="26"/>
        <end position="44"/>
    </location>
</feature>
<dbReference type="GO" id="GO:0016787">
    <property type="term" value="F:hydrolase activity"/>
    <property type="evidence" value="ECO:0007669"/>
    <property type="project" value="UniProtKB-KW"/>
</dbReference>
<dbReference type="InterPro" id="IPR000326">
    <property type="entry name" value="PAP2/HPO"/>
</dbReference>
<evidence type="ECO:0000313" key="9">
    <source>
        <dbReference type="EMBL" id="PJE68907.1"/>
    </source>
</evidence>
<dbReference type="PANTHER" id="PTHR14969">
    <property type="entry name" value="SPHINGOSINE-1-PHOSPHATE PHOSPHOHYDROLASE"/>
    <property type="match status" value="1"/>
</dbReference>
<gene>
    <name evidence="9" type="ORF">COU96_02615</name>
</gene>